<dbReference type="OMA" id="DIPSWHY"/>
<name>S8C0K2_DACHA</name>
<protein>
    <submittedName>
        <fullName evidence="1">Uncharacterized protein</fullName>
    </submittedName>
</protein>
<dbReference type="STRING" id="1284197.S8C0K2"/>
<reference evidence="2" key="2">
    <citation type="submission" date="2013-04" db="EMBL/GenBank/DDBJ databases">
        <title>Genomic mechanisms accounting for the adaptation to parasitism in nematode-trapping fungi.</title>
        <authorList>
            <person name="Ahren D.G."/>
        </authorList>
    </citation>
    <scope>NUCLEOTIDE SEQUENCE [LARGE SCALE GENOMIC DNA]</scope>
    <source>
        <strain evidence="2">CBS 200.50</strain>
    </source>
</reference>
<keyword evidence="2" id="KW-1185">Reference proteome</keyword>
<gene>
    <name evidence="1" type="ORF">H072_4985</name>
</gene>
<dbReference type="EMBL" id="AQGS01000256">
    <property type="protein sequence ID" value="EPS41147.1"/>
    <property type="molecule type" value="Genomic_DNA"/>
</dbReference>
<organism evidence="1 2">
    <name type="scientific">Dactylellina haptotyla (strain CBS 200.50)</name>
    <name type="common">Nematode-trapping fungus</name>
    <name type="synonym">Monacrosporium haptotylum</name>
    <dbReference type="NCBI Taxonomy" id="1284197"/>
    <lineage>
        <taxon>Eukaryota</taxon>
        <taxon>Fungi</taxon>
        <taxon>Dikarya</taxon>
        <taxon>Ascomycota</taxon>
        <taxon>Pezizomycotina</taxon>
        <taxon>Orbiliomycetes</taxon>
        <taxon>Orbiliales</taxon>
        <taxon>Orbiliaceae</taxon>
        <taxon>Dactylellina</taxon>
    </lineage>
</organism>
<evidence type="ECO:0000313" key="2">
    <source>
        <dbReference type="Proteomes" id="UP000015100"/>
    </source>
</evidence>
<dbReference type="OrthoDB" id="5421738at2759"/>
<dbReference type="eggNOG" id="ENOG502SZ8X">
    <property type="taxonomic scope" value="Eukaryota"/>
</dbReference>
<dbReference type="Proteomes" id="UP000015100">
    <property type="component" value="Unassembled WGS sequence"/>
</dbReference>
<comment type="caution">
    <text evidence="1">The sequence shown here is derived from an EMBL/GenBank/DDBJ whole genome shotgun (WGS) entry which is preliminary data.</text>
</comment>
<evidence type="ECO:0000313" key="1">
    <source>
        <dbReference type="EMBL" id="EPS41147.1"/>
    </source>
</evidence>
<proteinExistence type="predicted"/>
<reference evidence="1 2" key="1">
    <citation type="journal article" date="2013" name="PLoS Genet.">
        <title>Genomic mechanisms accounting for the adaptation to parasitism in nematode-trapping fungi.</title>
        <authorList>
            <person name="Meerupati T."/>
            <person name="Andersson K.M."/>
            <person name="Friman E."/>
            <person name="Kumar D."/>
            <person name="Tunlid A."/>
            <person name="Ahren D."/>
        </authorList>
    </citation>
    <scope>NUCLEOTIDE SEQUENCE [LARGE SCALE GENOMIC DNA]</scope>
    <source>
        <strain evidence="1 2">CBS 200.50</strain>
    </source>
</reference>
<dbReference type="AlphaFoldDB" id="S8C0K2"/>
<sequence>MHLRGCIILDRLQHTTPPPNNTGTTATTRARLPRRALFDDLPSANIQHIHYNISLNIERKCIKEGARKSDSTVFGIIVDSPDNDRRKDFQVVDAPPQTTACPTLPAIQLPNIKDMHHHCNIFPPTTDASLEKSLQTCRKNHTTVKSVVQWLDPSSKSTSQGTAAIFERFTFGPSVHINAFNDIAFSFSSNTANSNRNLNAEHTKDIQYLHIRGSPPSSPLASYPSISIVTSICLFSADVVSLLSQQLVDHYSNSPTSPLPSSLTNYPLTLNELDSLCRLANTIADVVCTISNSLPPSSHEPPKQVEIILDIPQIQYYLSGPQSHFHIPFISQSWLSIVDSRKAIIEKVYTRAIHVEISRRLPRQKLNKTIEYSIVPTKGLLPILPLITSGISNAGRLDAIPVEHCIATLKTTVKEWDLFLKHLPTSKTPLPETLEDLVFLSYVYELVMPVLTNATANDGGSQKQDTLILQIDNIVESKPYLKAKKWLEEYQKATSSEKKPPKGQKKTNIKRPILIGIYPSERVFYSKDHGTLRSSLHRYDPGLDFQSGSGDGQRVGTAEILEQVYGTDSVRSVLECAREEGLV</sequence>
<accession>S8C0K2</accession>
<dbReference type="HOGENOM" id="CLU_467696_0_0_1"/>